<dbReference type="AlphaFoldDB" id="A0A6N7EC31"/>
<name>A0A6N7EC31_9MICO</name>
<feature type="domain" description="GmrSD restriction endonucleases N-terminal" evidence="1">
    <location>
        <begin position="15"/>
        <end position="162"/>
    </location>
</feature>
<evidence type="ECO:0000259" key="1">
    <source>
        <dbReference type="Pfam" id="PF03235"/>
    </source>
</evidence>
<evidence type="ECO:0000313" key="2">
    <source>
        <dbReference type="EMBL" id="MPV35659.1"/>
    </source>
</evidence>
<protein>
    <submittedName>
        <fullName evidence="2">DUF262 domain-containing protein</fullName>
    </submittedName>
</protein>
<dbReference type="EMBL" id="WHPC01000002">
    <property type="protein sequence ID" value="MPV35659.1"/>
    <property type="molecule type" value="Genomic_DNA"/>
</dbReference>
<dbReference type="PANTHER" id="PTHR39639:SF1">
    <property type="entry name" value="DUF262 DOMAIN-CONTAINING PROTEIN"/>
    <property type="match status" value="1"/>
</dbReference>
<dbReference type="OrthoDB" id="9787127at2"/>
<proteinExistence type="predicted"/>
<accession>A0A6N7EC31</accession>
<comment type="caution">
    <text evidence="2">The sequence shown here is derived from an EMBL/GenBank/DDBJ whole genome shotgun (WGS) entry which is preliminary data.</text>
</comment>
<dbReference type="Proteomes" id="UP000437709">
    <property type="component" value="Unassembled WGS sequence"/>
</dbReference>
<dbReference type="InterPro" id="IPR004919">
    <property type="entry name" value="GmrSD_N"/>
</dbReference>
<dbReference type="RefSeq" id="WP_152196010.1">
    <property type="nucleotide sequence ID" value="NZ_VUKD01000004.1"/>
</dbReference>
<keyword evidence="3" id="KW-1185">Reference proteome</keyword>
<organism evidence="2 3">
    <name type="scientific">Georgenia subflava</name>
    <dbReference type="NCBI Taxonomy" id="1622177"/>
    <lineage>
        <taxon>Bacteria</taxon>
        <taxon>Bacillati</taxon>
        <taxon>Actinomycetota</taxon>
        <taxon>Actinomycetes</taxon>
        <taxon>Micrococcales</taxon>
        <taxon>Bogoriellaceae</taxon>
        <taxon>Georgenia</taxon>
    </lineage>
</organism>
<evidence type="ECO:0000313" key="3">
    <source>
        <dbReference type="Proteomes" id="UP000437709"/>
    </source>
</evidence>
<dbReference type="PANTHER" id="PTHR39639">
    <property type="entry name" value="CHROMOSOME 16, WHOLE GENOME SHOTGUN SEQUENCE"/>
    <property type="match status" value="1"/>
</dbReference>
<sequence length="354" mass="40840">MSRNPLRSPGDRDISALYDMYKQGTLRLAPEFQREGVWPQPAKAYLIDTVLSDRPIPLLFFSKVISSHTNRATYDVVDGQQRLRAIFDYMEDKFPLSRSSDTDSRWRGRRYSKLDDQQRMQFLNYDMAISELKNYNQAEIKDVFLRMNKYVVRLNSAEMRRAKESGVFKDFCASVGRQEWWTDLRIITKQQRARLRSEELAAEFAILLMEGPQDKKESVDIYYVKYADDFPDGDEVKNRLDRYVEWASAHIPDFSTSRWRKPVDLYALLGALDVVTEAGELLETLDGHAAGESATKLERDLAKAAAAQRTDPEIKLEPRLARYLTAASSQTDNIQPRKTRTEILVRMLSDAALA</sequence>
<dbReference type="Pfam" id="PF03235">
    <property type="entry name" value="GmrSD_N"/>
    <property type="match status" value="1"/>
</dbReference>
<gene>
    <name evidence="2" type="ORF">GB881_01100</name>
</gene>
<reference evidence="2 3" key="1">
    <citation type="submission" date="2019-10" db="EMBL/GenBank/DDBJ databases">
        <title>Georgenia wutianyii sp. nov. and Georgenia yuyongxinii sp. nov. isolated from plateau pika (Ochotona curzoniae) in the Qinghai-Tibet plateau of China.</title>
        <authorList>
            <person name="Tian Z."/>
        </authorList>
    </citation>
    <scope>NUCLEOTIDE SEQUENCE [LARGE SCALE GENOMIC DNA]</scope>
    <source>
        <strain evidence="2 3">JCM 19765</strain>
    </source>
</reference>